<dbReference type="Proteomes" id="UP001595912">
    <property type="component" value="Unassembled WGS sequence"/>
</dbReference>
<evidence type="ECO:0000313" key="3">
    <source>
        <dbReference type="Proteomes" id="UP001595912"/>
    </source>
</evidence>
<dbReference type="EMBL" id="JBHSIU010000066">
    <property type="protein sequence ID" value="MFC5004692.1"/>
    <property type="molecule type" value="Genomic_DNA"/>
</dbReference>
<sequence length="102" mass="11569">MYEDYDEERERAERRPREALSPATVTRAVLRDVAELTGKQPSGVTALERDDDGWVVEVEVVEERRIPSSGDILSIYRAEATAAGSLTGFRRIRRYQRGQGND</sequence>
<protein>
    <submittedName>
        <fullName evidence="2">Gas vesicle protein GvpO</fullName>
    </submittedName>
</protein>
<accession>A0ABV9W7J7</accession>
<reference evidence="3" key="1">
    <citation type="journal article" date="2019" name="Int. J. Syst. Evol. Microbiol.">
        <title>The Global Catalogue of Microorganisms (GCM) 10K type strain sequencing project: providing services to taxonomists for standard genome sequencing and annotation.</title>
        <authorList>
            <consortium name="The Broad Institute Genomics Platform"/>
            <consortium name="The Broad Institute Genome Sequencing Center for Infectious Disease"/>
            <person name="Wu L."/>
            <person name="Ma J."/>
        </authorList>
    </citation>
    <scope>NUCLEOTIDE SEQUENCE [LARGE SCALE GENOMIC DNA]</scope>
    <source>
        <strain evidence="3">CGMCC 4.7152</strain>
    </source>
</reference>
<evidence type="ECO:0000313" key="2">
    <source>
        <dbReference type="EMBL" id="MFC5004692.1"/>
    </source>
</evidence>
<dbReference type="Pfam" id="PF05800">
    <property type="entry name" value="GvpO"/>
    <property type="match status" value="1"/>
</dbReference>
<feature type="compositionally biased region" description="Basic and acidic residues" evidence="1">
    <location>
        <begin position="8"/>
        <end position="18"/>
    </location>
</feature>
<dbReference type="InterPro" id="IPR008634">
    <property type="entry name" value="Gas-vesicle_GvpO"/>
</dbReference>
<dbReference type="RefSeq" id="WP_380124821.1">
    <property type="nucleotide sequence ID" value="NZ_JBHSIU010000066.1"/>
</dbReference>
<proteinExistence type="predicted"/>
<feature type="region of interest" description="Disordered" evidence="1">
    <location>
        <begin position="1"/>
        <end position="20"/>
    </location>
</feature>
<evidence type="ECO:0000256" key="1">
    <source>
        <dbReference type="SAM" id="MobiDB-lite"/>
    </source>
</evidence>
<comment type="caution">
    <text evidence="2">The sequence shown here is derived from an EMBL/GenBank/DDBJ whole genome shotgun (WGS) entry which is preliminary data.</text>
</comment>
<name>A0ABV9W7J7_9ACTN</name>
<organism evidence="2 3">
    <name type="scientific">Dactylosporangium cerinum</name>
    <dbReference type="NCBI Taxonomy" id="1434730"/>
    <lineage>
        <taxon>Bacteria</taxon>
        <taxon>Bacillati</taxon>
        <taxon>Actinomycetota</taxon>
        <taxon>Actinomycetes</taxon>
        <taxon>Micromonosporales</taxon>
        <taxon>Micromonosporaceae</taxon>
        <taxon>Dactylosporangium</taxon>
    </lineage>
</organism>
<gene>
    <name evidence="2" type="primary">gvpO</name>
    <name evidence="2" type="ORF">ACFPIJ_43560</name>
</gene>
<keyword evidence="3" id="KW-1185">Reference proteome</keyword>